<evidence type="ECO:0000256" key="4">
    <source>
        <dbReference type="ARBA" id="ARBA00010790"/>
    </source>
</evidence>
<evidence type="ECO:0000256" key="6">
    <source>
        <dbReference type="ARBA" id="ARBA00022512"/>
    </source>
</evidence>
<keyword evidence="6" id="KW-0134">Cell wall</keyword>
<dbReference type="GO" id="GO:0050660">
    <property type="term" value="F:flavin adenine dinucleotide binding"/>
    <property type="evidence" value="ECO:0007669"/>
    <property type="project" value="InterPro"/>
</dbReference>
<dbReference type="Pfam" id="PF00732">
    <property type="entry name" value="GMC_oxred_N"/>
    <property type="match status" value="1"/>
</dbReference>
<dbReference type="PROSITE" id="PS00624">
    <property type="entry name" value="GMC_OXRED_2"/>
    <property type="match status" value="1"/>
</dbReference>
<comment type="caution">
    <text evidence="19">The sequence shown here is derived from an EMBL/GenBank/DDBJ whole genome shotgun (WGS) entry which is preliminary data.</text>
</comment>
<organism evidence="19 20">
    <name type="scientific">Aspergillus udagawae</name>
    <dbReference type="NCBI Taxonomy" id="91492"/>
    <lineage>
        <taxon>Eukaryota</taxon>
        <taxon>Fungi</taxon>
        <taxon>Dikarya</taxon>
        <taxon>Ascomycota</taxon>
        <taxon>Pezizomycotina</taxon>
        <taxon>Eurotiomycetes</taxon>
        <taxon>Eurotiomycetidae</taxon>
        <taxon>Eurotiales</taxon>
        <taxon>Aspergillaceae</taxon>
        <taxon>Aspergillus</taxon>
        <taxon>Aspergillus subgen. Fumigati</taxon>
    </lineage>
</organism>
<feature type="binding site" evidence="14">
    <location>
        <begin position="38"/>
        <end position="39"/>
    </location>
    <ligand>
        <name>FAD</name>
        <dbReference type="ChEBI" id="CHEBI:57692"/>
    </ligand>
</feature>
<comment type="catalytic activity">
    <reaction evidence="11">
        <text>beta-D-glucose + O2 = D-glucono-1,5-lactone + H2O2</text>
        <dbReference type="Rhea" id="RHEA:11428"/>
        <dbReference type="ChEBI" id="CHEBI:15379"/>
        <dbReference type="ChEBI" id="CHEBI:15903"/>
        <dbReference type="ChEBI" id="CHEBI:16217"/>
        <dbReference type="ChEBI" id="CHEBI:16240"/>
        <dbReference type="EC" id="1.1.3.4"/>
    </reaction>
    <physiologicalReaction direction="left-to-right" evidence="11">
        <dbReference type="Rhea" id="RHEA:11429"/>
    </physiologicalReaction>
</comment>
<dbReference type="PROSITE" id="PS00623">
    <property type="entry name" value="GMC_OXRED_1"/>
    <property type="match status" value="1"/>
</dbReference>
<keyword evidence="7" id="KW-0964">Secreted</keyword>
<dbReference type="InterPro" id="IPR000172">
    <property type="entry name" value="GMC_OxRdtase_N"/>
</dbReference>
<dbReference type="SUPFAM" id="SSF51905">
    <property type="entry name" value="FAD/NAD(P)-binding domain"/>
    <property type="match status" value="1"/>
</dbReference>
<evidence type="ECO:0000256" key="10">
    <source>
        <dbReference type="ARBA" id="ARBA00023002"/>
    </source>
</evidence>
<sequence length="595" mass="64184">MKLQHLFLSSSFFFIISTSTATATATAEADYIIIGGGTTGLLLANRLSSTPTTTVLVLDPGKDTRTNPNVTNPTQWLRNAHTEIDWAYPSTPQSHALNRTLSYTAGRILGGTSMINGMTYLRADRPEIDAWEALGANGWNWDALGPYYLQTERFSPPLAWQVDAGADDVSAFHGKKGSVDVCFTMQLSTTGFWDRVRDAWAALGVRWNKDPNGGSLGGVSVWPQTIDCKEDVRCSSAKAFYYPVDGRENLMVVRGTVRRILWGDGNSLGGGGLVAVGVEYLDEQGQMQTAMTRREVILSAGALRTPPILEASGVGDKDWLRGLGIEARIDLPGVGENLQDQPNVPLLYTGSLNVSGTAPYATFVTASQLFGEHVESIAAATLSSIPAWAESLASSSSNNLNSSAIRHILTLQHALIFKSNVTIAEILTSASGTTLLSAFWLLLPFSRGSVHLSSTDDKDIDAPSIDPNFFQVDFDLQTEIAIGKLAQSFWEQAPAKSLRPVPIPGRALEGNATDTEWTAFIEKAFGPNYHPIGTASMMARELGGVVDSRLKVYGTENVRVVDASVIPLQVSGHLTATLYAMAERAADIILSRRQV</sequence>
<dbReference type="PANTHER" id="PTHR11552:SF201">
    <property type="entry name" value="GLUCOSE-METHANOL-CHOLINE OXIDOREDUCTASE N-TERMINAL DOMAIN-CONTAINING PROTEIN"/>
    <property type="match status" value="1"/>
</dbReference>
<dbReference type="EC" id="1.1.3.4" evidence="12"/>
<evidence type="ECO:0000256" key="12">
    <source>
        <dbReference type="ARBA" id="ARBA00049722"/>
    </source>
</evidence>
<accession>A0A8E0UXG5</accession>
<dbReference type="Gene3D" id="3.30.560.10">
    <property type="entry name" value="Glucose Oxidase, domain 3"/>
    <property type="match status" value="1"/>
</dbReference>
<dbReference type="RefSeq" id="XP_043141745.1">
    <property type="nucleotide sequence ID" value="XM_043285810.1"/>
</dbReference>
<feature type="active site" description="Proton acceptor" evidence="13">
    <location>
        <position position="573"/>
    </location>
</feature>
<evidence type="ECO:0000256" key="16">
    <source>
        <dbReference type="SAM" id="SignalP"/>
    </source>
</evidence>
<evidence type="ECO:0000256" key="8">
    <source>
        <dbReference type="ARBA" id="ARBA00022630"/>
    </source>
</evidence>
<evidence type="ECO:0000256" key="1">
    <source>
        <dbReference type="ARBA" id="ARBA00001974"/>
    </source>
</evidence>
<dbReference type="InterPro" id="IPR036188">
    <property type="entry name" value="FAD/NAD-bd_sf"/>
</dbReference>
<dbReference type="Gene3D" id="3.50.50.60">
    <property type="entry name" value="FAD/NAD(P)-binding domain"/>
    <property type="match status" value="1"/>
</dbReference>
<dbReference type="EMBL" id="BBXM02000001">
    <property type="protein sequence ID" value="GIC84479.1"/>
    <property type="molecule type" value="Genomic_DNA"/>
</dbReference>
<dbReference type="AlphaFoldDB" id="A0A8E0UXG5"/>
<evidence type="ECO:0000259" key="17">
    <source>
        <dbReference type="PROSITE" id="PS00623"/>
    </source>
</evidence>
<evidence type="ECO:0000256" key="3">
    <source>
        <dbReference type="ARBA" id="ARBA00004498"/>
    </source>
</evidence>
<keyword evidence="9 14" id="KW-0274">FAD</keyword>
<dbReference type="InterPro" id="IPR007867">
    <property type="entry name" value="GMC_OxRtase_C"/>
</dbReference>
<name>A0A8E0UXG5_9EURO</name>
<dbReference type="InterPro" id="IPR027424">
    <property type="entry name" value="Glucose_Oxidase_domain_2"/>
</dbReference>
<evidence type="ECO:0000313" key="20">
    <source>
        <dbReference type="Proteomes" id="UP000036893"/>
    </source>
</evidence>
<evidence type="ECO:0000256" key="13">
    <source>
        <dbReference type="PIRSR" id="PIRSR000137-1"/>
    </source>
</evidence>
<comment type="cofactor">
    <cofactor evidence="1 14">
        <name>FAD</name>
        <dbReference type="ChEBI" id="CHEBI:57692"/>
    </cofactor>
</comment>
<feature type="domain" description="Glucose-methanol-choline oxidoreductase N-terminal" evidence="18">
    <location>
        <begin position="301"/>
        <end position="315"/>
    </location>
</feature>
<feature type="active site" description="Proton donor" evidence="13">
    <location>
        <position position="530"/>
    </location>
</feature>
<feature type="domain" description="Glucose-methanol-choline oxidoreductase N-terminal" evidence="17">
    <location>
        <begin position="106"/>
        <end position="129"/>
    </location>
</feature>
<protein>
    <recommendedName>
        <fullName evidence="12">glucose oxidase</fullName>
        <ecNumber evidence="12">1.1.3.4</ecNumber>
    </recommendedName>
</protein>
<dbReference type="Gene3D" id="4.10.450.10">
    <property type="entry name" value="Glucose Oxidase, domain 2"/>
    <property type="match status" value="1"/>
</dbReference>
<dbReference type="Proteomes" id="UP000036893">
    <property type="component" value="Unassembled WGS sequence"/>
</dbReference>
<evidence type="ECO:0000256" key="9">
    <source>
        <dbReference type="ARBA" id="ARBA00022827"/>
    </source>
</evidence>
<gene>
    <name evidence="19" type="ORF">Aud_000295</name>
</gene>
<dbReference type="GO" id="GO:0046562">
    <property type="term" value="F:beta-D-glucose oxidase activity"/>
    <property type="evidence" value="ECO:0007669"/>
    <property type="project" value="UniProtKB-EC"/>
</dbReference>
<feature type="signal peptide" evidence="16">
    <location>
        <begin position="1"/>
        <end position="23"/>
    </location>
</feature>
<dbReference type="InterPro" id="IPR012132">
    <property type="entry name" value="GMC_OxRdtase"/>
</dbReference>
<dbReference type="PANTHER" id="PTHR11552">
    <property type="entry name" value="GLUCOSE-METHANOL-CHOLINE GMC OXIDOREDUCTASE"/>
    <property type="match status" value="1"/>
</dbReference>
<evidence type="ECO:0000256" key="14">
    <source>
        <dbReference type="PIRSR" id="PIRSR000137-2"/>
    </source>
</evidence>
<evidence type="ECO:0000256" key="2">
    <source>
        <dbReference type="ARBA" id="ARBA00004191"/>
    </source>
</evidence>
<comment type="subcellular location">
    <subcellularLocation>
        <location evidence="2">Secreted</location>
        <location evidence="2">Cell wall</location>
    </subcellularLocation>
    <subcellularLocation>
        <location evidence="3">Secreted</location>
        <location evidence="3">Extracellular space</location>
        <location evidence="3">Extracellular matrix</location>
    </subcellularLocation>
</comment>
<evidence type="ECO:0000259" key="18">
    <source>
        <dbReference type="PROSITE" id="PS00624"/>
    </source>
</evidence>
<feature type="binding site" evidence="14">
    <location>
        <position position="257"/>
    </location>
    <ligand>
        <name>FAD</name>
        <dbReference type="ChEBI" id="CHEBI:57692"/>
    </ligand>
</feature>
<evidence type="ECO:0000313" key="19">
    <source>
        <dbReference type="EMBL" id="GIC84479.1"/>
    </source>
</evidence>
<reference evidence="19" key="1">
    <citation type="journal article" date="2015" name="Genome Announc.">
        <title>Draft Genome Sequence of the Pathogenic Filamentous Fungus Aspergillus udagawae Strain IFM 46973T.</title>
        <authorList>
            <person name="Kusuya Y."/>
            <person name="Takahashi-Nakaguchi A."/>
            <person name="Takahashi H."/>
            <person name="Yaguchi T."/>
        </authorList>
    </citation>
    <scope>NUCLEOTIDE SEQUENCE</scope>
    <source>
        <strain evidence="19">IFM 46973</strain>
    </source>
</reference>
<dbReference type="SUPFAM" id="SSF54373">
    <property type="entry name" value="FAD-linked reductases, C-terminal domain"/>
    <property type="match status" value="1"/>
</dbReference>
<evidence type="ECO:0000256" key="11">
    <source>
        <dbReference type="ARBA" id="ARBA00049435"/>
    </source>
</evidence>
<keyword evidence="7" id="KW-0272">Extracellular matrix</keyword>
<feature type="binding site" evidence="14">
    <location>
        <position position="112"/>
    </location>
    <ligand>
        <name>FAD</name>
        <dbReference type="ChEBI" id="CHEBI:57692"/>
    </ligand>
</feature>
<keyword evidence="8 15" id="KW-0285">Flavoprotein</keyword>
<dbReference type="PIRSF" id="PIRSF000137">
    <property type="entry name" value="Alcohol_oxidase"/>
    <property type="match status" value="1"/>
</dbReference>
<evidence type="ECO:0000256" key="7">
    <source>
        <dbReference type="ARBA" id="ARBA00022530"/>
    </source>
</evidence>
<keyword evidence="10" id="KW-0560">Oxidoreductase</keyword>
<keyword evidence="16" id="KW-0732">Signal</keyword>
<comment type="subunit">
    <text evidence="5">Homodimer.</text>
</comment>
<evidence type="ECO:0000256" key="15">
    <source>
        <dbReference type="RuleBase" id="RU003968"/>
    </source>
</evidence>
<comment type="similarity">
    <text evidence="4 15">Belongs to the GMC oxidoreductase family.</text>
</comment>
<proteinExistence type="inferred from homology"/>
<dbReference type="Pfam" id="PF05199">
    <property type="entry name" value="GMC_oxred_C"/>
    <property type="match status" value="1"/>
</dbReference>
<reference evidence="19" key="2">
    <citation type="submission" date="2021-01" db="EMBL/GenBank/DDBJ databases">
        <title>Pan-genome distribution and transcriptional activeness of fungal secondary metabolism genes in Aspergillus section Fumigati.</title>
        <authorList>
            <person name="Takahashi H."/>
            <person name="Umemura M."/>
            <person name="Ninomiya A."/>
            <person name="Kusuya Y."/>
            <person name="Urayama S."/>
            <person name="Shimizu M."/>
            <person name="Watanabe A."/>
            <person name="Kamei K."/>
            <person name="Yaguchi T."/>
            <person name="Hagiwara D."/>
        </authorList>
    </citation>
    <scope>NUCLEOTIDE SEQUENCE</scope>
    <source>
        <strain evidence="19">IFM 46973</strain>
    </source>
</reference>
<dbReference type="GeneID" id="66987771"/>
<evidence type="ECO:0000256" key="5">
    <source>
        <dbReference type="ARBA" id="ARBA00011738"/>
    </source>
</evidence>
<feature type="chain" id="PRO_5034260098" description="glucose oxidase" evidence="16">
    <location>
        <begin position="24"/>
        <end position="595"/>
    </location>
</feature>